<feature type="domain" description="Dynamin N-terminal" evidence="7">
    <location>
        <begin position="63"/>
        <end position="244"/>
    </location>
</feature>
<comment type="subcellular location">
    <subcellularLocation>
        <location evidence="1">Membrane</location>
    </subcellularLocation>
</comment>
<dbReference type="InterPro" id="IPR027417">
    <property type="entry name" value="P-loop_NTPase"/>
</dbReference>
<dbReference type="InterPro" id="IPR027094">
    <property type="entry name" value="Mitofusin_fam"/>
</dbReference>
<dbReference type="Gene3D" id="3.40.50.300">
    <property type="entry name" value="P-loop containing nucleotide triphosphate hydrolases"/>
    <property type="match status" value="1"/>
</dbReference>
<keyword evidence="5" id="KW-0472">Membrane</keyword>
<feature type="region of interest" description="Disordered" evidence="6">
    <location>
        <begin position="426"/>
        <end position="446"/>
    </location>
</feature>
<organism evidence="8 9">
    <name type="scientific">Sphaerospermopsis torques-reginae ITEP-024</name>
    <dbReference type="NCBI Taxonomy" id="984208"/>
    <lineage>
        <taxon>Bacteria</taxon>
        <taxon>Bacillati</taxon>
        <taxon>Cyanobacteriota</taxon>
        <taxon>Cyanophyceae</taxon>
        <taxon>Nostocales</taxon>
        <taxon>Aphanizomenonaceae</taxon>
        <taxon>Sphaerospermopsis</taxon>
        <taxon>Sphaerospermopsis torques-reginae</taxon>
    </lineage>
</organism>
<keyword evidence="2" id="KW-0547">Nucleotide-binding</keyword>
<evidence type="ECO:0000256" key="6">
    <source>
        <dbReference type="SAM" id="MobiDB-lite"/>
    </source>
</evidence>
<dbReference type="PANTHER" id="PTHR10465:SF0">
    <property type="entry name" value="SARCALUMENIN"/>
    <property type="match status" value="1"/>
</dbReference>
<keyword evidence="4" id="KW-0342">GTP-binding</keyword>
<protein>
    <submittedName>
        <fullName evidence="8">Dynamin family protein</fullName>
    </submittedName>
</protein>
<dbReference type="SUPFAM" id="SSF52540">
    <property type="entry name" value="P-loop containing nucleoside triphosphate hydrolases"/>
    <property type="match status" value="1"/>
</dbReference>
<evidence type="ECO:0000313" key="8">
    <source>
        <dbReference type="EMBL" id="QYX30004.1"/>
    </source>
</evidence>
<dbReference type="PANTHER" id="PTHR10465">
    <property type="entry name" value="TRANSMEMBRANE GTPASE FZO1"/>
    <property type="match status" value="1"/>
</dbReference>
<keyword evidence="9" id="KW-1185">Reference proteome</keyword>
<evidence type="ECO:0000256" key="2">
    <source>
        <dbReference type="ARBA" id="ARBA00022741"/>
    </source>
</evidence>
<name>A0ABX8WUB1_9CYAN</name>
<dbReference type="CDD" id="cd00882">
    <property type="entry name" value="Ras_like_GTPase"/>
    <property type="match status" value="1"/>
</dbReference>
<dbReference type="Proteomes" id="UP000826540">
    <property type="component" value="Chromosome"/>
</dbReference>
<dbReference type="EMBL" id="CP080598">
    <property type="protein sequence ID" value="QYX30004.1"/>
    <property type="molecule type" value="Genomic_DNA"/>
</dbReference>
<keyword evidence="3" id="KW-0378">Hydrolase</keyword>
<dbReference type="InterPro" id="IPR045063">
    <property type="entry name" value="Dynamin_N"/>
</dbReference>
<evidence type="ECO:0000256" key="1">
    <source>
        <dbReference type="ARBA" id="ARBA00004370"/>
    </source>
</evidence>
<evidence type="ECO:0000256" key="5">
    <source>
        <dbReference type="ARBA" id="ARBA00023136"/>
    </source>
</evidence>
<evidence type="ECO:0000256" key="3">
    <source>
        <dbReference type="ARBA" id="ARBA00022801"/>
    </source>
</evidence>
<gene>
    <name evidence="8" type="ORF">K2F26_13590</name>
</gene>
<accession>A0ABX8WUB1</accession>
<sequence length="819" mass="95005">MIEKLLATSIENLEQFGTAIEDLINKHSDVFKQDLTEIHKNYRDFREAYEEALERLKNPRLSITMIGTTSSGKSTLLNGLIAHQISPIESQEKSAGILKVEHSETRKLVIKGRDGKVKEEHENLNNKEIYDKISTIMDNYNSRKVRDLPNLTVFLPILPVCDSSLLGLPPSMRVEFIDLPGINTVLDRNNLNTIQKNIKKSFSIVVINYNYVNKDDTKALFKEIEETIKSFKIDTRLMIFILNKCDLHNKYDLPLPERINVIQKSIQEQLKLSTAPEILPFSSQSLQYAQCAWGPASLKDKSPVDQSTRFIQVEGMMNDCFGYFENKIGQIEDENTYNKLKETFRSLKDNIDRAKRHNKDIIISDELMSEILKYVQEWTGAKELWNCLRTRFEDFLEEVILIPTLTPVIINYNALEESIKSLEDTTKNKTQKEIEKKRKENLSNQEKLSRKINDITQETRSRIRNIQQTLQTNNTSDERRNSLALDLNNKGMSGFLNLFNIVDNIKQDLLISLVIPVRDALRNNLPADDLEKDLKKCISPDNLKRVIESYKLVVTKITQLNLDSSREYLTMKVRANDNTQIKKYEDIERSVRKLYIVMRNSIQARCSFLLQTEVQELEEAVNSLVNDQNKEIYGFCISSEKSENLNFYNTITTYFEKKQIGTPIQPPEELFEMNISIDEKTIKEEEVVGQTKKTTQKGSCFKKTDTEIVDQRGDVEYTVFSIPNPDTMGKQWSQGIDKAEPMLWNIIFNWLTQCLDNSVENFSNSATDVLNYTNKLLDDQMQILEQNLLDLHKKQWEEIRTQQTLAKTILEKLQYTKNR</sequence>
<dbReference type="RefSeq" id="WP_220608255.1">
    <property type="nucleotide sequence ID" value="NZ_CP080598.1"/>
</dbReference>
<dbReference type="Pfam" id="PF00350">
    <property type="entry name" value="Dynamin_N"/>
    <property type="match status" value="1"/>
</dbReference>
<evidence type="ECO:0000313" key="9">
    <source>
        <dbReference type="Proteomes" id="UP000826540"/>
    </source>
</evidence>
<proteinExistence type="predicted"/>
<reference evidence="8 9" key="1">
    <citation type="journal article" date="2022" name="J. Am. Chem. Soc.">
        <title>Biosynthesis of Guanitoxin Enables Global Environmental Detection in Freshwater Cyanobacteria.</title>
        <authorList>
            <person name="Lima S.T."/>
            <person name="Fallon T.R."/>
            <person name="Cordoza J.L."/>
            <person name="Chekan J.R."/>
            <person name="Delbaje E."/>
            <person name="Hopiavuori A.R."/>
            <person name="Alvarenga D.O."/>
            <person name="Wood S.M."/>
            <person name="Luhavaya H."/>
            <person name="Baumgartner J.T."/>
            <person name="Dorr F.A."/>
            <person name="Etchegaray A."/>
            <person name="Pinto E."/>
            <person name="McKinnie S.M.K."/>
            <person name="Fiore M.F."/>
            <person name="Moore B.S."/>
        </authorList>
    </citation>
    <scope>NUCLEOTIDE SEQUENCE [LARGE SCALE GENOMIC DNA]</scope>
    <source>
        <strain evidence="8 9">ITEP-024</strain>
    </source>
</reference>
<evidence type="ECO:0000256" key="4">
    <source>
        <dbReference type="ARBA" id="ARBA00023134"/>
    </source>
</evidence>
<evidence type="ECO:0000259" key="7">
    <source>
        <dbReference type="Pfam" id="PF00350"/>
    </source>
</evidence>